<feature type="region of interest" description="Disordered" evidence="6">
    <location>
        <begin position="1"/>
        <end position="38"/>
    </location>
</feature>
<evidence type="ECO:0000313" key="7">
    <source>
        <dbReference type="EMBL" id="PWR02139.1"/>
    </source>
</evidence>
<dbReference type="AlphaFoldDB" id="A0A2V2LI99"/>
<dbReference type="OrthoDB" id="165209at2"/>
<gene>
    <name evidence="7" type="ORF">DKT77_13340</name>
</gene>
<proteinExistence type="inferred from homology"/>
<keyword evidence="3" id="KW-0815">Transposition</keyword>
<comment type="caution">
    <text evidence="7">The sequence shown here is derived from an EMBL/GenBank/DDBJ whole genome shotgun (WGS) entry which is preliminary data.</text>
</comment>
<evidence type="ECO:0000256" key="2">
    <source>
        <dbReference type="ARBA" id="ARBA00010961"/>
    </source>
</evidence>
<dbReference type="GO" id="GO:0004803">
    <property type="term" value="F:transposase activity"/>
    <property type="evidence" value="ECO:0007669"/>
    <property type="project" value="InterPro"/>
</dbReference>
<keyword evidence="8" id="KW-1185">Reference proteome</keyword>
<evidence type="ECO:0000256" key="4">
    <source>
        <dbReference type="ARBA" id="ARBA00023125"/>
    </source>
</evidence>
<dbReference type="GO" id="GO:0006313">
    <property type="term" value="P:DNA transposition"/>
    <property type="evidence" value="ECO:0007669"/>
    <property type="project" value="InterPro"/>
</dbReference>
<dbReference type="InterPro" id="IPR001207">
    <property type="entry name" value="Transposase_mutator"/>
</dbReference>
<name>A0A2V2LI99_9RHOB</name>
<keyword evidence="5" id="KW-0233">DNA recombination</keyword>
<evidence type="ECO:0000313" key="8">
    <source>
        <dbReference type="Proteomes" id="UP000245680"/>
    </source>
</evidence>
<dbReference type="Proteomes" id="UP000245680">
    <property type="component" value="Unassembled WGS sequence"/>
</dbReference>
<keyword evidence="4" id="KW-0238">DNA-binding</keyword>
<evidence type="ECO:0000256" key="5">
    <source>
        <dbReference type="ARBA" id="ARBA00023172"/>
    </source>
</evidence>
<organism evidence="7 8">
    <name type="scientific">Meridianimarinicoccus roseus</name>
    <dbReference type="NCBI Taxonomy" id="2072018"/>
    <lineage>
        <taxon>Bacteria</taxon>
        <taxon>Pseudomonadati</taxon>
        <taxon>Pseudomonadota</taxon>
        <taxon>Alphaproteobacteria</taxon>
        <taxon>Rhodobacterales</taxon>
        <taxon>Paracoccaceae</taxon>
        <taxon>Meridianimarinicoccus</taxon>
    </lineage>
</organism>
<evidence type="ECO:0000256" key="6">
    <source>
        <dbReference type="SAM" id="MobiDB-lite"/>
    </source>
</evidence>
<comment type="similarity">
    <text evidence="2">Belongs to the transposase mutator family.</text>
</comment>
<protein>
    <recommendedName>
        <fullName evidence="9">Mutator family transposase</fullName>
    </recommendedName>
</protein>
<accession>A0A2V2LI99</accession>
<dbReference type="Pfam" id="PF00872">
    <property type="entry name" value="Transposase_mut"/>
    <property type="match status" value="1"/>
</dbReference>
<evidence type="ECO:0008006" key="9">
    <source>
        <dbReference type="Google" id="ProtNLM"/>
    </source>
</evidence>
<evidence type="ECO:0000256" key="3">
    <source>
        <dbReference type="ARBA" id="ARBA00022578"/>
    </source>
</evidence>
<reference evidence="7 8" key="1">
    <citation type="submission" date="2018-05" db="EMBL/GenBank/DDBJ databases">
        <title>Rhodobacteraceae gen. nov., sp. nov. isolated from sea water.</title>
        <authorList>
            <person name="Ren Y."/>
        </authorList>
    </citation>
    <scope>NUCLEOTIDE SEQUENCE [LARGE SCALE GENOMIC DNA]</scope>
    <source>
        <strain evidence="7 8">TG-679</strain>
    </source>
</reference>
<evidence type="ECO:0000256" key="1">
    <source>
        <dbReference type="ARBA" id="ARBA00002190"/>
    </source>
</evidence>
<dbReference type="EMBL" id="QGKU01000040">
    <property type="protein sequence ID" value="PWR02139.1"/>
    <property type="molecule type" value="Genomic_DNA"/>
</dbReference>
<comment type="function">
    <text evidence="1">Required for the transposition of the insertion element.</text>
</comment>
<dbReference type="GO" id="GO:0003677">
    <property type="term" value="F:DNA binding"/>
    <property type="evidence" value="ECO:0007669"/>
    <property type="project" value="UniProtKB-KW"/>
</dbReference>
<sequence>MGQADRRFRSTPSQARRLDAPRRGRHPGPPELPTGTLAKIHSTNPLERLNKEIKRRANVVGILPIEAAVTRLGRALMLDQNDEWAIMRSYMTLETVAANCEPCLMTSLGSFAIKESLLGTAYMPGSGGGRM</sequence>